<keyword evidence="4 8" id="KW-0863">Zinc-finger</keyword>
<evidence type="ECO:0000256" key="5">
    <source>
        <dbReference type="ARBA" id="ARBA00022833"/>
    </source>
</evidence>
<keyword evidence="7 10" id="KW-0472">Membrane</keyword>
<evidence type="ECO:0000256" key="11">
    <source>
        <dbReference type="SAM" id="SignalP"/>
    </source>
</evidence>
<keyword evidence="6 10" id="KW-1133">Transmembrane helix</keyword>
<dbReference type="PROSITE" id="PS50089">
    <property type="entry name" value="ZF_RING_2"/>
    <property type="match status" value="1"/>
</dbReference>
<keyword evidence="14" id="KW-1185">Reference proteome</keyword>
<keyword evidence="2 10" id="KW-0812">Transmembrane</keyword>
<dbReference type="AlphaFoldDB" id="A0A9N8ZS96"/>
<comment type="caution">
    <text evidence="13">The sequence shown here is derived from an EMBL/GenBank/DDBJ whole genome shotgun (WGS) entry which is preliminary data.</text>
</comment>
<evidence type="ECO:0000256" key="1">
    <source>
        <dbReference type="ARBA" id="ARBA00004167"/>
    </source>
</evidence>
<evidence type="ECO:0000256" key="3">
    <source>
        <dbReference type="ARBA" id="ARBA00022723"/>
    </source>
</evidence>
<evidence type="ECO:0000256" key="7">
    <source>
        <dbReference type="ARBA" id="ARBA00023136"/>
    </source>
</evidence>
<dbReference type="GO" id="GO:0008270">
    <property type="term" value="F:zinc ion binding"/>
    <property type="evidence" value="ECO:0007669"/>
    <property type="project" value="UniProtKB-KW"/>
</dbReference>
<keyword evidence="11" id="KW-0732">Signal</keyword>
<evidence type="ECO:0000256" key="10">
    <source>
        <dbReference type="SAM" id="Phobius"/>
    </source>
</evidence>
<dbReference type="InterPro" id="IPR013083">
    <property type="entry name" value="Znf_RING/FYVE/PHD"/>
</dbReference>
<proteinExistence type="predicted"/>
<feature type="transmembrane region" description="Helical" evidence="10">
    <location>
        <begin position="186"/>
        <end position="208"/>
    </location>
</feature>
<sequence length="492" mass="55100">MNLSLALLGVIYWILTLSTDVRSVGNSTKDNSYYIMFTFDLGLHCNITNVENPLNNVKGVILFWPEWYSQLNSTNDTEWIAYVNCDIPTYTTSYVSSAQKNKSSAIILYSNYSNPCGPIFSNISVPLFSLPSEDDKMCRNSSILGNKYAAITLINIDDDYGNNTETSNPPESDDKLIATTYKTAMIILYSVSGIVLGLFFIIVVANLIRNRFHPSLRTTNGNHSNPGNGIAKSVLDSFPVYLFSLSNGGKVSEDAKAGDVTSEPVLESLKVINEKRLESTVETETPSSRIEEKDIDVRVDRSADDVMEITKDPHIEDSPQTLPPSANSSAFNGIINEQLTCPICLGDFESGEELRILPCHHQYHTVCIDPWLLDTSPLCPMCKTDYTSWDKELQPHQDGFSSNSNRIVDNESRTNGNDSSHHTFPHFRWIRYLTNVRRTGGRRRRDRRARVTHSEGGGEEMHRHQRLQDDGNAINNETVEQGIGHGIFRASI</sequence>
<feature type="chain" id="PRO_5040353440" evidence="11">
    <location>
        <begin position="19"/>
        <end position="492"/>
    </location>
</feature>
<feature type="signal peptide" evidence="11">
    <location>
        <begin position="1"/>
        <end position="18"/>
    </location>
</feature>
<evidence type="ECO:0000256" key="6">
    <source>
        <dbReference type="ARBA" id="ARBA00022989"/>
    </source>
</evidence>
<feature type="compositionally biased region" description="Basic residues" evidence="9">
    <location>
        <begin position="440"/>
        <end position="451"/>
    </location>
</feature>
<evidence type="ECO:0000256" key="2">
    <source>
        <dbReference type="ARBA" id="ARBA00022692"/>
    </source>
</evidence>
<comment type="subcellular location">
    <subcellularLocation>
        <location evidence="1">Membrane</location>
        <topology evidence="1">Single-pass membrane protein</topology>
    </subcellularLocation>
</comment>
<evidence type="ECO:0000256" key="9">
    <source>
        <dbReference type="SAM" id="MobiDB-lite"/>
    </source>
</evidence>
<dbReference type="Gene3D" id="3.30.40.10">
    <property type="entry name" value="Zinc/RING finger domain, C3HC4 (zinc finger)"/>
    <property type="match status" value="1"/>
</dbReference>
<dbReference type="Proteomes" id="UP000789342">
    <property type="component" value="Unassembled WGS sequence"/>
</dbReference>
<dbReference type="InterPro" id="IPR001841">
    <property type="entry name" value="Znf_RING"/>
</dbReference>
<keyword evidence="5" id="KW-0862">Zinc</keyword>
<dbReference type="CDD" id="cd16454">
    <property type="entry name" value="RING-H2_PA-TM-RING"/>
    <property type="match status" value="1"/>
</dbReference>
<accession>A0A9N8ZS96</accession>
<feature type="region of interest" description="Disordered" evidence="9">
    <location>
        <begin position="440"/>
        <end position="466"/>
    </location>
</feature>
<evidence type="ECO:0000259" key="12">
    <source>
        <dbReference type="PROSITE" id="PS50089"/>
    </source>
</evidence>
<reference evidence="13" key="1">
    <citation type="submission" date="2021-06" db="EMBL/GenBank/DDBJ databases">
        <authorList>
            <person name="Kallberg Y."/>
            <person name="Tangrot J."/>
            <person name="Rosling A."/>
        </authorList>
    </citation>
    <scope>NUCLEOTIDE SEQUENCE</scope>
    <source>
        <strain evidence="13">CL551</strain>
    </source>
</reference>
<evidence type="ECO:0000256" key="8">
    <source>
        <dbReference type="PROSITE-ProRule" id="PRU00175"/>
    </source>
</evidence>
<dbReference type="Pfam" id="PF13639">
    <property type="entry name" value="zf-RING_2"/>
    <property type="match status" value="1"/>
</dbReference>
<dbReference type="SUPFAM" id="SSF57850">
    <property type="entry name" value="RING/U-box"/>
    <property type="match status" value="1"/>
</dbReference>
<dbReference type="PANTHER" id="PTHR47168:SF1">
    <property type="entry name" value="OS02G0798600 PROTEIN"/>
    <property type="match status" value="1"/>
</dbReference>
<evidence type="ECO:0000313" key="14">
    <source>
        <dbReference type="Proteomes" id="UP000789342"/>
    </source>
</evidence>
<dbReference type="GO" id="GO:0016020">
    <property type="term" value="C:membrane"/>
    <property type="evidence" value="ECO:0007669"/>
    <property type="project" value="UniProtKB-SubCell"/>
</dbReference>
<dbReference type="EMBL" id="CAJVPV010001695">
    <property type="protein sequence ID" value="CAG8505429.1"/>
    <property type="molecule type" value="Genomic_DNA"/>
</dbReference>
<evidence type="ECO:0000256" key="4">
    <source>
        <dbReference type="ARBA" id="ARBA00022771"/>
    </source>
</evidence>
<evidence type="ECO:0000313" key="13">
    <source>
        <dbReference type="EMBL" id="CAG8505429.1"/>
    </source>
</evidence>
<keyword evidence="3" id="KW-0479">Metal-binding</keyword>
<protein>
    <submittedName>
        <fullName evidence="13">9159_t:CDS:1</fullName>
    </submittedName>
</protein>
<dbReference type="OrthoDB" id="8062037at2759"/>
<feature type="domain" description="RING-type" evidence="12">
    <location>
        <begin position="341"/>
        <end position="383"/>
    </location>
</feature>
<dbReference type="InterPro" id="IPR051653">
    <property type="entry name" value="E3_ligase_sorting_rcpt"/>
</dbReference>
<organism evidence="13 14">
    <name type="scientific">Acaulospora morrowiae</name>
    <dbReference type="NCBI Taxonomy" id="94023"/>
    <lineage>
        <taxon>Eukaryota</taxon>
        <taxon>Fungi</taxon>
        <taxon>Fungi incertae sedis</taxon>
        <taxon>Mucoromycota</taxon>
        <taxon>Glomeromycotina</taxon>
        <taxon>Glomeromycetes</taxon>
        <taxon>Diversisporales</taxon>
        <taxon>Acaulosporaceae</taxon>
        <taxon>Acaulospora</taxon>
    </lineage>
</organism>
<dbReference type="PANTHER" id="PTHR47168">
    <property type="entry name" value="RING ZINC FINGER DOMAIN SUPERFAMILY PROTEIN-RELATED"/>
    <property type="match status" value="1"/>
</dbReference>
<gene>
    <name evidence="13" type="ORF">AMORRO_LOCUS3461</name>
</gene>
<dbReference type="SMART" id="SM00184">
    <property type="entry name" value="RING"/>
    <property type="match status" value="1"/>
</dbReference>
<name>A0A9N8ZS96_9GLOM</name>